<comment type="caution">
    <text evidence="1">The sequence shown here is derived from an EMBL/GenBank/DDBJ whole genome shotgun (WGS) entry which is preliminary data.</text>
</comment>
<evidence type="ECO:0000313" key="2">
    <source>
        <dbReference type="Proteomes" id="UP000033636"/>
    </source>
</evidence>
<organism evidence="1 2">
    <name type="scientific">Thermoproteus sp. AZ2</name>
    <dbReference type="NCBI Taxonomy" id="1609232"/>
    <lineage>
        <taxon>Archaea</taxon>
        <taxon>Thermoproteota</taxon>
        <taxon>Thermoprotei</taxon>
        <taxon>Thermoproteales</taxon>
        <taxon>Thermoproteaceae</taxon>
        <taxon>Thermoproteus</taxon>
    </lineage>
</organism>
<proteinExistence type="predicted"/>
<dbReference type="EMBL" id="JZWT02000037">
    <property type="protein sequence ID" value="MFB6491481.1"/>
    <property type="molecule type" value="Genomic_DNA"/>
</dbReference>
<evidence type="ECO:0000313" key="1">
    <source>
        <dbReference type="EMBL" id="MFB6491481.1"/>
    </source>
</evidence>
<reference evidence="1" key="1">
    <citation type="submission" date="2024-07" db="EMBL/GenBank/DDBJ databases">
        <title>Metagenome and Metagenome-Assembled Genomes of Archaea from a hot spring from the geothermal field of Los Azufres, Mexico.</title>
        <authorList>
            <person name="Marin-Paredes R."/>
            <person name="Martinez-Romero E."/>
            <person name="Servin-Garciduenas L.E."/>
        </authorList>
    </citation>
    <scope>NUCLEOTIDE SEQUENCE</scope>
</reference>
<dbReference type="Proteomes" id="UP000033636">
    <property type="component" value="Unassembled WGS sequence"/>
</dbReference>
<accession>A0ACC6V3D4</accession>
<protein>
    <submittedName>
        <fullName evidence="1">Helix-turn-helix domain-containing protein</fullName>
    </submittedName>
</protein>
<sequence>MERLLNATLNVIRQYGEELFIDVSRPYAYTMVVRHEDKKIFLKLARDVDEVSNSAIRDMKLLSDFLKASAIGVISAAHGEVLEEGVVYRKSGMNFVSLATLAKAFRGEMPRFIRSKGKRYAIIDGEEFRRSRERLGLSLNEVSRMLSVSRETLYRYEKGEYSVPERAARIIMKMDGSIIKGIDIFRTVKADEMDMASRAIDVNKYRLEESHPDGIIYGNETKLLVRDKERREKAELLGQIFGVTVVEE</sequence>
<name>A0ACC6V3D4_9CREN</name>
<gene>
    <name evidence="1" type="ORF">TU35_009680</name>
</gene>